<dbReference type="EMBL" id="SUMF01000029">
    <property type="protein sequence ID" value="TJZ66844.1"/>
    <property type="molecule type" value="Genomic_DNA"/>
</dbReference>
<dbReference type="InterPro" id="IPR017740">
    <property type="entry name" value="TssA-like"/>
</dbReference>
<proteinExistence type="predicted"/>
<gene>
    <name evidence="2" type="primary">tssA</name>
    <name evidence="2" type="ORF">FAZ21_16810</name>
</gene>
<feature type="domain" description="ImpA N-terminal" evidence="1">
    <location>
        <begin position="13"/>
        <end position="135"/>
    </location>
</feature>
<dbReference type="PANTHER" id="PTHR37951">
    <property type="entry name" value="CYTOPLASMIC PROTEIN-RELATED"/>
    <property type="match status" value="1"/>
</dbReference>
<accession>A0A4U0PUU6</accession>
<evidence type="ECO:0000313" key="3">
    <source>
        <dbReference type="Proteomes" id="UP000310016"/>
    </source>
</evidence>
<reference evidence="2 3" key="1">
    <citation type="submission" date="2019-04" db="EMBL/GenBank/DDBJ databases">
        <title>Chitiniphilus eburnea sp. nov., a novel chitinolytic bacterium isolated from aquaculture sludge.</title>
        <authorList>
            <person name="Sheng M."/>
        </authorList>
    </citation>
    <scope>NUCLEOTIDE SEQUENCE [LARGE SCALE GENOMIC DNA]</scope>
    <source>
        <strain evidence="2 3">HX-2-15</strain>
    </source>
</reference>
<dbReference type="Pfam" id="PF06812">
    <property type="entry name" value="ImpA_N"/>
    <property type="match status" value="1"/>
</dbReference>
<dbReference type="InterPro" id="IPR010657">
    <property type="entry name" value="ImpA_N"/>
</dbReference>
<dbReference type="NCBIfam" id="TIGR03363">
    <property type="entry name" value="VI_chp_8"/>
    <property type="match status" value="1"/>
</dbReference>
<dbReference type="AlphaFoldDB" id="A0A4U0PUU6"/>
<name>A0A4U0PUU6_9NEIS</name>
<sequence>MDQSRQDKLELLLAPVSEAQPAGSDLGYSPLFDQIREARRADDPVLSQGDWAASLKSADWPKTRKLCEDALIGQSKDLQLAVWYVEALTRIDGYAGLDFGLRFVAGLLQRYWETAYPELDPDDLDERVGKLEWLNTQLGRAIRQVPLIPQAHGGYDWYRWQESREVENLGLRDGEARERAIAEGKLSGEVFDKAAQYAGLPWFQTLSEQLTDARDAYAGLDSLCDERFGYAAPNLAEIREAINAASDVVNRLFEQFGGRAAATPAGETQPVMNTTPHDAPATPTATPQALIAAGPIASRADAIRQLRDIARFFRANEPHSPVALLAERAAKWAEMPLEDWLQTVIKDDSTLGQLRELLDFRQA</sequence>
<comment type="caution">
    <text evidence="2">The sequence shown here is derived from an EMBL/GenBank/DDBJ whole genome shotgun (WGS) entry which is preliminary data.</text>
</comment>
<organism evidence="2 3">
    <name type="scientific">Chitiniphilus eburneus</name>
    <dbReference type="NCBI Taxonomy" id="2571148"/>
    <lineage>
        <taxon>Bacteria</taxon>
        <taxon>Pseudomonadati</taxon>
        <taxon>Pseudomonadota</taxon>
        <taxon>Betaproteobacteria</taxon>
        <taxon>Neisseriales</taxon>
        <taxon>Chitinibacteraceae</taxon>
        <taxon>Chitiniphilus</taxon>
    </lineage>
</organism>
<dbReference type="RefSeq" id="WP_136774604.1">
    <property type="nucleotide sequence ID" value="NZ_CP156074.1"/>
</dbReference>
<evidence type="ECO:0000259" key="1">
    <source>
        <dbReference type="Pfam" id="PF06812"/>
    </source>
</evidence>
<protein>
    <submittedName>
        <fullName evidence="2">Type VI secretion system protein TssA</fullName>
    </submittedName>
</protein>
<dbReference type="OrthoDB" id="9771118at2"/>
<dbReference type="Proteomes" id="UP000310016">
    <property type="component" value="Unassembled WGS sequence"/>
</dbReference>
<dbReference type="PANTHER" id="PTHR37951:SF1">
    <property type="entry name" value="TYPE VI SECRETION SYSTEM COMPONENT TSSA1"/>
    <property type="match status" value="1"/>
</dbReference>
<keyword evidence="3" id="KW-1185">Reference proteome</keyword>
<evidence type="ECO:0000313" key="2">
    <source>
        <dbReference type="EMBL" id="TJZ66844.1"/>
    </source>
</evidence>